<accession>A0A0B6ZHZ0</accession>
<evidence type="ECO:0000313" key="2">
    <source>
        <dbReference type="EMBL" id="CEK67366.1"/>
    </source>
</evidence>
<gene>
    <name evidence="1" type="primary">ORF62350</name>
    <name evidence="2" type="synonym">ORF62352</name>
</gene>
<dbReference type="EMBL" id="HACG01020500">
    <property type="protein sequence ID" value="CEK67365.1"/>
    <property type="molecule type" value="Transcribed_RNA"/>
</dbReference>
<reference evidence="1" key="1">
    <citation type="submission" date="2014-12" db="EMBL/GenBank/DDBJ databases">
        <title>Insight into the proteome of Arion vulgaris.</title>
        <authorList>
            <person name="Aradska J."/>
            <person name="Bulat T."/>
            <person name="Smidak R."/>
            <person name="Sarate P."/>
            <person name="Gangsoo J."/>
            <person name="Sialana F."/>
            <person name="Bilban M."/>
            <person name="Lubec G."/>
        </authorList>
    </citation>
    <scope>NUCLEOTIDE SEQUENCE</scope>
    <source>
        <tissue evidence="1">Skin</tissue>
    </source>
</reference>
<dbReference type="AlphaFoldDB" id="A0A0B6ZHZ0"/>
<evidence type="ECO:0000313" key="1">
    <source>
        <dbReference type="EMBL" id="CEK67365.1"/>
    </source>
</evidence>
<proteinExistence type="predicted"/>
<organism evidence="1">
    <name type="scientific">Arion vulgaris</name>
    <dbReference type="NCBI Taxonomy" id="1028688"/>
    <lineage>
        <taxon>Eukaryota</taxon>
        <taxon>Metazoa</taxon>
        <taxon>Spiralia</taxon>
        <taxon>Lophotrochozoa</taxon>
        <taxon>Mollusca</taxon>
        <taxon>Gastropoda</taxon>
        <taxon>Heterobranchia</taxon>
        <taxon>Euthyneura</taxon>
        <taxon>Panpulmonata</taxon>
        <taxon>Eupulmonata</taxon>
        <taxon>Stylommatophora</taxon>
        <taxon>Helicina</taxon>
        <taxon>Arionoidea</taxon>
        <taxon>Arionidae</taxon>
        <taxon>Arion</taxon>
    </lineage>
</organism>
<sequence length="60" mass="6839">MVARQKANYANGGCNVISRMKLTYTTCSKSSHTLMLKDNMSRLKRNKTEMDIWTALNLKA</sequence>
<protein>
    <submittedName>
        <fullName evidence="1">Uncharacterized protein</fullName>
    </submittedName>
</protein>
<name>A0A0B6ZHZ0_9EUPU</name>
<dbReference type="EMBL" id="HACG01020501">
    <property type="protein sequence ID" value="CEK67366.1"/>
    <property type="molecule type" value="Transcribed_RNA"/>
</dbReference>